<comment type="caution">
    <text evidence="1">The sequence shown here is derived from an EMBL/GenBank/DDBJ whole genome shotgun (WGS) entry which is preliminary data.</text>
</comment>
<sequence length="297" mass="33470">MVDDLPLSYIPSIEEMKELTYSIKDTKEKDLAKCEHSILKDISDKYPSISRSEIDLVKHFPISSMSHFSYDFPSKRFTFTHRETPALVPSSGPSITMTEEDLHVRVDHAMDSPNLCPRKLHPADVRLATCMYDPNLSNALFDEEMIAFSIPKEFTDKIPEKYSSKEVSRKLMDGWYSKASQAVKKTFDSVHSDAQGTATASEKPRKTGSLVTFRFGCHGMCGKVTMKDPRGKEIVLPPFPAAVLFSIGKSSYSKGKKLDEIAEDLEVEPNDLSIPILFLLRRRLIKIAKGENVIFIV</sequence>
<evidence type="ECO:0000313" key="1">
    <source>
        <dbReference type="EMBL" id="GKT27191.1"/>
    </source>
</evidence>
<evidence type="ECO:0000313" key="2">
    <source>
        <dbReference type="Proteomes" id="UP001057375"/>
    </source>
</evidence>
<dbReference type="EMBL" id="BQXS01012715">
    <property type="protein sequence ID" value="GKT27191.1"/>
    <property type="molecule type" value="Genomic_DNA"/>
</dbReference>
<dbReference type="Proteomes" id="UP001057375">
    <property type="component" value="Unassembled WGS sequence"/>
</dbReference>
<proteinExistence type="predicted"/>
<accession>A0ABQ5K3R8</accession>
<reference evidence="1" key="1">
    <citation type="submission" date="2022-03" db="EMBL/GenBank/DDBJ databases">
        <title>Draft genome sequence of Aduncisulcus paluster, a free-living microaerophilic Fornicata.</title>
        <authorList>
            <person name="Yuyama I."/>
            <person name="Kume K."/>
            <person name="Tamura T."/>
            <person name="Inagaki Y."/>
            <person name="Hashimoto T."/>
        </authorList>
    </citation>
    <scope>NUCLEOTIDE SEQUENCE</scope>
    <source>
        <strain evidence="1">NY0171</strain>
    </source>
</reference>
<name>A0ABQ5K3R8_9EUKA</name>
<keyword evidence="2" id="KW-1185">Reference proteome</keyword>
<protein>
    <submittedName>
        <fullName evidence="1">Uncharacterized protein</fullName>
    </submittedName>
</protein>
<gene>
    <name evidence="1" type="ORF">ADUPG1_013666</name>
</gene>
<organism evidence="1 2">
    <name type="scientific">Aduncisulcus paluster</name>
    <dbReference type="NCBI Taxonomy" id="2918883"/>
    <lineage>
        <taxon>Eukaryota</taxon>
        <taxon>Metamonada</taxon>
        <taxon>Carpediemonas-like organisms</taxon>
        <taxon>Aduncisulcus</taxon>
    </lineage>
</organism>